<dbReference type="EMBL" id="CABHMY010000100">
    <property type="protein sequence ID" value="VUX08857.1"/>
    <property type="molecule type" value="Genomic_DNA"/>
</dbReference>
<evidence type="ECO:0000256" key="1">
    <source>
        <dbReference type="SAM" id="Phobius"/>
    </source>
</evidence>
<keyword evidence="1" id="KW-1133">Transmembrane helix</keyword>
<keyword evidence="1" id="KW-0812">Transmembrane</keyword>
<gene>
    <name evidence="2" type="ORF">FPPS064S07_00553</name>
</gene>
<feature type="transmembrane region" description="Helical" evidence="1">
    <location>
        <begin position="12"/>
        <end position="34"/>
    </location>
</feature>
<keyword evidence="3" id="KW-1185">Reference proteome</keyword>
<dbReference type="AlphaFoldDB" id="A0A564TNL0"/>
<protein>
    <submittedName>
        <fullName evidence="2">Uncharacterized protein</fullName>
    </submittedName>
</protein>
<reference evidence="2 3" key="1">
    <citation type="submission" date="2019-07" db="EMBL/GenBank/DDBJ databases">
        <authorList>
            <person name="Hibberd C M."/>
            <person name="Gehrig L. J."/>
            <person name="Chang H.-W."/>
            <person name="Venkatesh S."/>
        </authorList>
    </citation>
    <scope>NUCLEOTIDE SEQUENCE [LARGE SCALE GENOMIC DNA]</scope>
    <source>
        <strain evidence="2">Faecalibacterium_prausnitzii_JG_BgPS064</strain>
    </source>
</reference>
<evidence type="ECO:0000313" key="3">
    <source>
        <dbReference type="Proteomes" id="UP000406184"/>
    </source>
</evidence>
<name>A0A564TNL0_9FIRM</name>
<evidence type="ECO:0000313" key="2">
    <source>
        <dbReference type="EMBL" id="VUX08857.1"/>
    </source>
</evidence>
<proteinExistence type="predicted"/>
<keyword evidence="1" id="KW-0472">Membrane</keyword>
<organism evidence="2 3">
    <name type="scientific">Faecalibacterium prausnitzii</name>
    <dbReference type="NCBI Taxonomy" id="853"/>
    <lineage>
        <taxon>Bacteria</taxon>
        <taxon>Bacillati</taxon>
        <taxon>Bacillota</taxon>
        <taxon>Clostridia</taxon>
        <taxon>Eubacteriales</taxon>
        <taxon>Oscillospiraceae</taxon>
        <taxon>Faecalibacterium</taxon>
    </lineage>
</organism>
<accession>A0A564TNL0</accession>
<dbReference type="Proteomes" id="UP000406184">
    <property type="component" value="Unassembled WGS sequence"/>
</dbReference>
<sequence length="35" mass="3897">MNEQKRKRILRVGCLILAGVFLLSVLGSVILMLLV</sequence>